<proteinExistence type="predicted"/>
<dbReference type="PANTHER" id="PTHR48095">
    <property type="entry name" value="PYRUVATE CARBOXYLASE SUBUNIT A"/>
    <property type="match status" value="1"/>
</dbReference>
<sequence length="140" mass="15694">MIKATAGGGGRGMRLAKEPEEFVKLLQAAKSEAAAAFGNDGVYLEKYVQNPRHIEFQVLADKYGNVVHFGERDCSIQRRNQKLLEEAPSPALTPELRKAMGDAAVAACIIYWLHWCWNRRVPFGRKRFLLLHGNEHSDSG</sequence>
<dbReference type="Proteomes" id="UP001457282">
    <property type="component" value="Unassembled WGS sequence"/>
</dbReference>
<dbReference type="SUPFAM" id="SSF56059">
    <property type="entry name" value="Glutathione synthetase ATP-binding domain-like"/>
    <property type="match status" value="1"/>
</dbReference>
<evidence type="ECO:0000259" key="1">
    <source>
        <dbReference type="Pfam" id="PF02786"/>
    </source>
</evidence>
<comment type="caution">
    <text evidence="2">The sequence shown here is derived from an EMBL/GenBank/DDBJ whole genome shotgun (WGS) entry which is preliminary data.</text>
</comment>
<dbReference type="InterPro" id="IPR013815">
    <property type="entry name" value="ATP_grasp_subdomain_1"/>
</dbReference>
<evidence type="ECO:0000313" key="2">
    <source>
        <dbReference type="EMBL" id="KAK9931582.1"/>
    </source>
</evidence>
<keyword evidence="3" id="KW-1185">Reference proteome</keyword>
<gene>
    <name evidence="2" type="ORF">M0R45_018854</name>
</gene>
<dbReference type="EMBL" id="JBEDUW010000004">
    <property type="protein sequence ID" value="KAK9931582.1"/>
    <property type="molecule type" value="Genomic_DNA"/>
</dbReference>
<dbReference type="Pfam" id="PF02786">
    <property type="entry name" value="CPSase_L_D2"/>
    <property type="match status" value="1"/>
</dbReference>
<accession>A0AAW1X451</accession>
<dbReference type="InterPro" id="IPR051602">
    <property type="entry name" value="ACC_Biotin_Carboxylase"/>
</dbReference>
<evidence type="ECO:0000313" key="3">
    <source>
        <dbReference type="Proteomes" id="UP001457282"/>
    </source>
</evidence>
<dbReference type="PANTHER" id="PTHR48095:SF2">
    <property type="entry name" value="BIOTIN CARBOXYLASE, CHLOROPLASTIC"/>
    <property type="match status" value="1"/>
</dbReference>
<protein>
    <recommendedName>
        <fullName evidence="1">Carbamoyl phosphate synthase ATP-binding domain-containing protein</fullName>
    </recommendedName>
</protein>
<reference evidence="2 3" key="1">
    <citation type="journal article" date="2023" name="G3 (Bethesda)">
        <title>A chromosome-length genome assembly and annotation of blackberry (Rubus argutus, cv. 'Hillquist').</title>
        <authorList>
            <person name="Bruna T."/>
            <person name="Aryal R."/>
            <person name="Dudchenko O."/>
            <person name="Sargent D.J."/>
            <person name="Mead D."/>
            <person name="Buti M."/>
            <person name="Cavallini A."/>
            <person name="Hytonen T."/>
            <person name="Andres J."/>
            <person name="Pham M."/>
            <person name="Weisz D."/>
            <person name="Mascagni F."/>
            <person name="Usai G."/>
            <person name="Natali L."/>
            <person name="Bassil N."/>
            <person name="Fernandez G.E."/>
            <person name="Lomsadze A."/>
            <person name="Armour M."/>
            <person name="Olukolu B."/>
            <person name="Poorten T."/>
            <person name="Britton C."/>
            <person name="Davik J."/>
            <person name="Ashrafi H."/>
            <person name="Aiden E.L."/>
            <person name="Borodovsky M."/>
            <person name="Worthington M."/>
        </authorList>
    </citation>
    <scope>NUCLEOTIDE SEQUENCE [LARGE SCALE GENOMIC DNA]</scope>
    <source>
        <strain evidence="2">PI 553951</strain>
    </source>
</reference>
<organism evidence="2 3">
    <name type="scientific">Rubus argutus</name>
    <name type="common">Southern blackberry</name>
    <dbReference type="NCBI Taxonomy" id="59490"/>
    <lineage>
        <taxon>Eukaryota</taxon>
        <taxon>Viridiplantae</taxon>
        <taxon>Streptophyta</taxon>
        <taxon>Embryophyta</taxon>
        <taxon>Tracheophyta</taxon>
        <taxon>Spermatophyta</taxon>
        <taxon>Magnoliopsida</taxon>
        <taxon>eudicotyledons</taxon>
        <taxon>Gunneridae</taxon>
        <taxon>Pentapetalae</taxon>
        <taxon>rosids</taxon>
        <taxon>fabids</taxon>
        <taxon>Rosales</taxon>
        <taxon>Rosaceae</taxon>
        <taxon>Rosoideae</taxon>
        <taxon>Rosoideae incertae sedis</taxon>
        <taxon>Rubus</taxon>
    </lineage>
</organism>
<dbReference type="AlphaFoldDB" id="A0AAW1X451"/>
<dbReference type="InterPro" id="IPR005479">
    <property type="entry name" value="CPAse_ATP-bd"/>
</dbReference>
<dbReference type="Gene3D" id="3.30.1490.20">
    <property type="entry name" value="ATP-grasp fold, A domain"/>
    <property type="match status" value="1"/>
</dbReference>
<dbReference type="Gene3D" id="3.30.470.20">
    <property type="entry name" value="ATP-grasp fold, B domain"/>
    <property type="match status" value="1"/>
</dbReference>
<name>A0AAW1X451_RUBAR</name>
<feature type="domain" description="Carbamoyl phosphate synthase ATP-binding" evidence="1">
    <location>
        <begin position="1"/>
        <end position="108"/>
    </location>
</feature>
<dbReference type="GO" id="GO:0005524">
    <property type="term" value="F:ATP binding"/>
    <property type="evidence" value="ECO:0007669"/>
    <property type="project" value="InterPro"/>
</dbReference>